<dbReference type="PROSITE" id="PS50994">
    <property type="entry name" value="INTEGRASE"/>
    <property type="match status" value="1"/>
</dbReference>
<evidence type="ECO:0000256" key="1">
    <source>
        <dbReference type="ARBA" id="ARBA00010879"/>
    </source>
</evidence>
<dbReference type="InterPro" id="IPR012337">
    <property type="entry name" value="RNaseH-like_sf"/>
</dbReference>
<dbReference type="Gene3D" id="3.30.70.270">
    <property type="match status" value="2"/>
</dbReference>
<dbReference type="Gene3D" id="3.10.10.10">
    <property type="entry name" value="HIV Type 1 Reverse Transcriptase, subunit A, domain 1"/>
    <property type="match status" value="1"/>
</dbReference>
<dbReference type="EC" id="3.1.26.4" evidence="2"/>
<name>A0A8C1MNR9_CYPCA</name>
<dbReference type="Pfam" id="PF17921">
    <property type="entry name" value="Integrase_H2C2"/>
    <property type="match status" value="1"/>
</dbReference>
<feature type="domain" description="Integrase catalytic" evidence="6">
    <location>
        <begin position="547"/>
        <end position="705"/>
    </location>
</feature>
<feature type="region of interest" description="Disordered" evidence="4">
    <location>
        <begin position="927"/>
        <end position="978"/>
    </location>
</feature>
<evidence type="ECO:0000256" key="2">
    <source>
        <dbReference type="ARBA" id="ARBA00012180"/>
    </source>
</evidence>
<dbReference type="AlphaFoldDB" id="A0A8C1MNR9"/>
<dbReference type="FunFam" id="3.30.70.270:FF:000003">
    <property type="entry name" value="Transposon Ty3-G Gag-Pol polyprotein"/>
    <property type="match status" value="1"/>
</dbReference>
<dbReference type="Gene3D" id="3.30.420.10">
    <property type="entry name" value="Ribonuclease H-like superfamily/Ribonuclease H"/>
    <property type="match status" value="1"/>
</dbReference>
<dbReference type="InterPro" id="IPR041588">
    <property type="entry name" value="Integrase_H2C2"/>
</dbReference>
<dbReference type="PANTHER" id="PTHR37984:SF15">
    <property type="entry name" value="INTEGRASE CATALYTIC DOMAIN-CONTAINING PROTEIN"/>
    <property type="match status" value="1"/>
</dbReference>
<dbReference type="FunFam" id="1.10.340.70:FF:000001">
    <property type="entry name" value="Retrovirus-related Pol polyprotein from transposon gypsy-like Protein"/>
    <property type="match status" value="1"/>
</dbReference>
<dbReference type="Pfam" id="PF00665">
    <property type="entry name" value="rve"/>
    <property type="match status" value="1"/>
</dbReference>
<evidence type="ECO:0000259" key="5">
    <source>
        <dbReference type="PROSITE" id="PS50878"/>
    </source>
</evidence>
<comment type="similarity">
    <text evidence="1">Belongs to the beta type-B retroviral polymerase family. HERV class-II K(HML-2) pol subfamily.</text>
</comment>
<organism evidence="7 8">
    <name type="scientific">Cyprinus carpio</name>
    <name type="common">Common carp</name>
    <dbReference type="NCBI Taxonomy" id="7962"/>
    <lineage>
        <taxon>Eukaryota</taxon>
        <taxon>Metazoa</taxon>
        <taxon>Chordata</taxon>
        <taxon>Craniata</taxon>
        <taxon>Vertebrata</taxon>
        <taxon>Euteleostomi</taxon>
        <taxon>Actinopterygii</taxon>
        <taxon>Neopterygii</taxon>
        <taxon>Teleostei</taxon>
        <taxon>Ostariophysi</taxon>
        <taxon>Cypriniformes</taxon>
        <taxon>Cyprinidae</taxon>
        <taxon>Cyprininae</taxon>
        <taxon>Cyprinus</taxon>
    </lineage>
</organism>
<dbReference type="InterPro" id="IPR041577">
    <property type="entry name" value="RT_RNaseH_2"/>
</dbReference>
<evidence type="ECO:0000313" key="8">
    <source>
        <dbReference type="Proteomes" id="UP000694427"/>
    </source>
</evidence>
<dbReference type="InterPro" id="IPR043502">
    <property type="entry name" value="DNA/RNA_pol_sf"/>
</dbReference>
<dbReference type="Gene3D" id="1.10.340.70">
    <property type="match status" value="1"/>
</dbReference>
<dbReference type="SUPFAM" id="SSF53098">
    <property type="entry name" value="Ribonuclease H-like"/>
    <property type="match status" value="1"/>
</dbReference>
<dbReference type="Pfam" id="PF00078">
    <property type="entry name" value="RVT_1"/>
    <property type="match status" value="1"/>
</dbReference>
<dbReference type="InterPro" id="IPR001584">
    <property type="entry name" value="Integrase_cat-core"/>
</dbReference>
<evidence type="ECO:0000313" key="7">
    <source>
        <dbReference type="Ensembl" id="ENSCCRP00010079944.1"/>
    </source>
</evidence>
<dbReference type="InterPro" id="IPR050951">
    <property type="entry name" value="Retrovirus_Pol_polyprotein"/>
</dbReference>
<dbReference type="GO" id="GO:0003676">
    <property type="term" value="F:nucleic acid binding"/>
    <property type="evidence" value="ECO:0007669"/>
    <property type="project" value="InterPro"/>
</dbReference>
<dbReference type="FunFam" id="3.30.420.10:FF:000269">
    <property type="entry name" value="Uncharacterized protein"/>
    <property type="match status" value="1"/>
</dbReference>
<proteinExistence type="inferred from homology"/>
<dbReference type="InterPro" id="IPR043128">
    <property type="entry name" value="Rev_trsase/Diguanyl_cyclase"/>
</dbReference>
<dbReference type="CDD" id="cd01647">
    <property type="entry name" value="RT_LTR"/>
    <property type="match status" value="1"/>
</dbReference>
<dbReference type="PANTHER" id="PTHR37984">
    <property type="entry name" value="PROTEIN CBG26694"/>
    <property type="match status" value="1"/>
</dbReference>
<evidence type="ECO:0000256" key="4">
    <source>
        <dbReference type="SAM" id="MobiDB-lite"/>
    </source>
</evidence>
<dbReference type="InterPro" id="IPR000477">
    <property type="entry name" value="RT_dom"/>
</dbReference>
<reference evidence="7" key="1">
    <citation type="submission" date="2025-08" db="UniProtKB">
        <authorList>
            <consortium name="Ensembl"/>
        </authorList>
    </citation>
    <scope>IDENTIFICATION</scope>
</reference>
<dbReference type="FunFam" id="3.10.20.370:FF:000001">
    <property type="entry name" value="Retrovirus-related Pol polyprotein from transposon 17.6-like protein"/>
    <property type="match status" value="1"/>
</dbReference>
<dbReference type="GO" id="GO:0004523">
    <property type="term" value="F:RNA-DNA hybrid ribonuclease activity"/>
    <property type="evidence" value="ECO:0007669"/>
    <property type="project" value="UniProtKB-EC"/>
</dbReference>
<dbReference type="FunFam" id="3.30.70.270:FF:000020">
    <property type="entry name" value="Transposon Tf2-6 polyprotein-like Protein"/>
    <property type="match status" value="1"/>
</dbReference>
<evidence type="ECO:0000256" key="3">
    <source>
        <dbReference type="ARBA" id="ARBA00039658"/>
    </source>
</evidence>
<feature type="domain" description="Reverse transcriptase" evidence="5">
    <location>
        <begin position="1"/>
        <end position="104"/>
    </location>
</feature>
<dbReference type="PROSITE" id="PS50878">
    <property type="entry name" value="RT_POL"/>
    <property type="match status" value="1"/>
</dbReference>
<accession>A0A8C1MNR9</accession>
<dbReference type="Proteomes" id="UP000694427">
    <property type="component" value="Unplaced"/>
</dbReference>
<keyword evidence="8" id="KW-1185">Reference proteome</keyword>
<sequence length="1039" mass="117765">MAEEDKEKTAFICPLGFFQFERMPQGITGAPATFQRLMERAVGDMHLLEAIVYLDDIIVFGRTLEQHEERLLKVLDRLEDCGLKVSIDKCQFCQPEVKYVGHMVSAEGIAADPAKIEAVAKWKQPYDLKSLRSFLGFCGYYRRFIKGYSSIVRPLTDLTKGFPPAGRGKTKPKTAGAQGYFKESEPFGDRWTPECTEAFREIICRLTHAPVLAFADPSRPYILHVDASMNGLGAVLNQESPDGLRPVAYASRKLSETEQRYTIHQLEFLALKWAVVDKFHDYLYGARFTVRTDNNPLTYVLSSAKLNATGHRWLAALATYEFTIQYKPGRINTDADLLSRNPHDDTAPIKWAEISPSGVKAVCKLAQVDVPSSTSRRFVDQLGIHPDDIPVAFICPVQLGGESLELLSSDDLKEAQGTDSVIGVVKRELDTGKVMSTVKGDNPAVILLQRQRQKLRLLDDVLYRVTQTDNGEERRQLVLPEVYRLKVLRSLHDESGHLGIDKTKELIKDRFYWPKMDSDIESYVKNCGRCIARKTIPQKAAPLNQLTSRSPFDLVCIDFLSLEPDSKGFANVLVITDHYTRYAQAYPTRDQKATTVAKVLFEKFFVHYGLPARVHSDQGRDFECRLIQEFLRILGIRKSRTTPYHPQGDPQPERFNRTLLSMLGTLESAKRQRWSQYVSSLVHAYNCTFNEATGYSPYFLLFGREARLPIDVCFGLFPYGKENTTHTQYVQKLKADLQEAYELASAAALRNHQKNKTYYDRRVRHQVLVKGDRVLVRNLGLKGKHKLQDKWCSVPHLVVEQLPNLPVYRVKPENGFGRERTLHRDHLLPIGEFVRFGNFIEKEEVSHKPVTRVERARRASTKASRTEAAQLPHVSVDFSGSLSSSEDEMYYGESEICQEILDSFRKEPEHGDSKPVVLADDLLSVSEQSDVEEPPVVPDEMLGNDAESGVVEAVESESEGGDDPVSYDSGKAEESRHTYRLRRRVEPVIRLSYDEPGVPTNRPITLVHRGLVIRISYETQDVNSFDTGCQCVPAPSRYK</sequence>
<protein>
    <recommendedName>
        <fullName evidence="3">Gypsy retrotransposon integrase-like protein 1</fullName>
        <ecNumber evidence="2">3.1.26.4</ecNumber>
    </recommendedName>
</protein>
<dbReference type="Pfam" id="PF17919">
    <property type="entry name" value="RT_RNaseH_2"/>
    <property type="match status" value="1"/>
</dbReference>
<dbReference type="CDD" id="cd09274">
    <property type="entry name" value="RNase_HI_RT_Ty3"/>
    <property type="match status" value="1"/>
</dbReference>
<dbReference type="Gene3D" id="3.10.20.370">
    <property type="match status" value="1"/>
</dbReference>
<dbReference type="GO" id="GO:0015074">
    <property type="term" value="P:DNA integration"/>
    <property type="evidence" value="ECO:0007669"/>
    <property type="project" value="InterPro"/>
</dbReference>
<dbReference type="SUPFAM" id="SSF56672">
    <property type="entry name" value="DNA/RNA polymerases"/>
    <property type="match status" value="1"/>
</dbReference>
<evidence type="ECO:0000259" key="6">
    <source>
        <dbReference type="PROSITE" id="PS50994"/>
    </source>
</evidence>
<dbReference type="Ensembl" id="ENSCCRT00010088684.1">
    <property type="protein sequence ID" value="ENSCCRP00010079944.1"/>
    <property type="gene ID" value="ENSCCRG00010034934.1"/>
</dbReference>
<reference evidence="7" key="2">
    <citation type="submission" date="2025-09" db="UniProtKB">
        <authorList>
            <consortium name="Ensembl"/>
        </authorList>
    </citation>
    <scope>IDENTIFICATION</scope>
</reference>
<dbReference type="InterPro" id="IPR036397">
    <property type="entry name" value="RNaseH_sf"/>
</dbReference>